<dbReference type="SUPFAM" id="SSF51445">
    <property type="entry name" value="(Trans)glycosidases"/>
    <property type="match status" value="1"/>
</dbReference>
<name>A0A367GRB7_9SPHI</name>
<organism evidence="1 2">
    <name type="scientific">Mucilaginibacter hurinus</name>
    <dbReference type="NCBI Taxonomy" id="2201324"/>
    <lineage>
        <taxon>Bacteria</taxon>
        <taxon>Pseudomonadati</taxon>
        <taxon>Bacteroidota</taxon>
        <taxon>Sphingobacteriia</taxon>
        <taxon>Sphingobacteriales</taxon>
        <taxon>Sphingobacteriaceae</taxon>
        <taxon>Mucilaginibacter</taxon>
    </lineage>
</organism>
<sequence>MGILAFKFNVNLYIQIFIATFICVKNKPPINLKTALFCMNKFTSVIVLAAILCGLTRCKKDNFSSADRKTTGKLSVHAADPNNLIFEPFDYTTGKLNGTGGWTRIGGTADQTQIVAGNLSYEGYLPGEVGNKVELLNASNEDLNLNFGERSGAGTRVYASMLINVSAATATGDYFAHFFGSLFKNRIMVRAAGEGINIGLDGGSGTATWLPDTYSLNQTYLVVTAYEFVEGDGNDIASLWVNPDLSGAEPAPMLTNVPINADVTSLESFRLRQNVTTTSPTLTVDGIKVGLTWAGSVLATEKGVQPPSLADSVTVDFTGTGRSINHVASGFLHGFTTDGIAPHDSLVLPLKIFMVRATPPATRTQAARMKQLGIKQQLVLSDNWYFGYTSPFMPGDNGDWKIWETFVKNEVNEVIKAGITDNVEFDIWNEADHPYFWPRPQDQILNAYFRAYRIIRQMLPKAVIVAPSLSSNNANTVINFLDWAKRHGVVPDVISWHFPSNVIKQVEDIRVWQKINGFSQIKININEYTLVPEQYAGKHAWLIAQMERAQVDAAIHAAWSDQSTGTLNDILTPTFERKASWWVYKGYGDVTGKTVTTIPGKNVDLFAGKNAADKSINILLGAKLTLVPGDVKVKFAKLSRAFPGYLPPSRLIHVQVQKIGENGGAPVNGLETVYDAVMPMKDSFDITFPWLDAHDAYVVHITEGVTR</sequence>
<reference evidence="1 2" key="1">
    <citation type="submission" date="2018-05" db="EMBL/GenBank/DDBJ databases">
        <title>Mucilaginibacter hurinus sp. nov., isolated from briquette warehouse soil.</title>
        <authorList>
            <person name="Choi L."/>
        </authorList>
    </citation>
    <scope>NUCLEOTIDE SEQUENCE [LARGE SCALE GENOMIC DNA]</scope>
    <source>
        <strain evidence="1 2">ZR32</strain>
    </source>
</reference>
<accession>A0A367GRB7</accession>
<dbReference type="Gene3D" id="3.20.20.80">
    <property type="entry name" value="Glycosidases"/>
    <property type="match status" value="1"/>
</dbReference>
<gene>
    <name evidence="1" type="ORF">DJ568_08690</name>
</gene>
<dbReference type="InterPro" id="IPR017853">
    <property type="entry name" value="GH"/>
</dbReference>
<dbReference type="AlphaFoldDB" id="A0A367GRB7"/>
<dbReference type="Proteomes" id="UP000253209">
    <property type="component" value="Unassembled WGS sequence"/>
</dbReference>
<proteinExistence type="predicted"/>
<protein>
    <submittedName>
        <fullName evidence="1">Uncharacterized protein</fullName>
    </submittedName>
</protein>
<keyword evidence="2" id="KW-1185">Reference proteome</keyword>
<evidence type="ECO:0000313" key="2">
    <source>
        <dbReference type="Proteomes" id="UP000253209"/>
    </source>
</evidence>
<dbReference type="EMBL" id="QGDC01000004">
    <property type="protein sequence ID" value="RCH55253.1"/>
    <property type="molecule type" value="Genomic_DNA"/>
</dbReference>
<comment type="caution">
    <text evidence="1">The sequence shown here is derived from an EMBL/GenBank/DDBJ whole genome shotgun (WGS) entry which is preliminary data.</text>
</comment>
<evidence type="ECO:0000313" key="1">
    <source>
        <dbReference type="EMBL" id="RCH55253.1"/>
    </source>
</evidence>